<reference evidence="1 2" key="1">
    <citation type="submission" date="2020-08" db="EMBL/GenBank/DDBJ databases">
        <title>Complete Genome Sequence of Effusibacillus dendaii Strain skT53, Isolated from Farmland soil.</title>
        <authorList>
            <person name="Konishi T."/>
            <person name="Kawasaki H."/>
        </authorList>
    </citation>
    <scope>NUCLEOTIDE SEQUENCE [LARGE SCALE GENOMIC DNA]</scope>
    <source>
        <strain evidence="2">skT53</strain>
    </source>
</reference>
<dbReference type="Proteomes" id="UP000593802">
    <property type="component" value="Chromosome"/>
</dbReference>
<evidence type="ECO:0000313" key="1">
    <source>
        <dbReference type="EMBL" id="BCJ88056.1"/>
    </source>
</evidence>
<evidence type="ECO:0000313" key="2">
    <source>
        <dbReference type="Proteomes" id="UP000593802"/>
    </source>
</evidence>
<gene>
    <name evidence="1" type="ORF">skT53_30410</name>
</gene>
<dbReference type="Gene3D" id="1.10.287.1100">
    <property type="entry name" value="Sporulation inhibitor A"/>
    <property type="match status" value="1"/>
</dbReference>
<keyword evidence="2" id="KW-1185">Reference proteome</keyword>
<dbReference type="Pfam" id="PF08970">
    <property type="entry name" value="Sda"/>
    <property type="match status" value="1"/>
</dbReference>
<dbReference type="EMBL" id="AP023366">
    <property type="protein sequence ID" value="BCJ88056.1"/>
    <property type="molecule type" value="Genomic_DNA"/>
</dbReference>
<dbReference type="InterPro" id="IPR036916">
    <property type="entry name" value="Sda_sf"/>
</dbReference>
<dbReference type="InterPro" id="IPR015064">
    <property type="entry name" value="Sda"/>
</dbReference>
<proteinExistence type="predicted"/>
<protein>
    <recommendedName>
        <fullName evidence="3">Sporulation histidine kinase inhibitor Sda</fullName>
    </recommendedName>
</protein>
<dbReference type="SUPFAM" id="SSF100985">
    <property type="entry name" value="Sporulation inhibitor Sda"/>
    <property type="match status" value="1"/>
</dbReference>
<accession>A0A7I8DGQ2</accession>
<organism evidence="1 2">
    <name type="scientific">Effusibacillus dendaii</name>
    <dbReference type="NCBI Taxonomy" id="2743772"/>
    <lineage>
        <taxon>Bacteria</taxon>
        <taxon>Bacillati</taxon>
        <taxon>Bacillota</taxon>
        <taxon>Bacilli</taxon>
        <taxon>Bacillales</taxon>
        <taxon>Alicyclobacillaceae</taxon>
        <taxon>Effusibacillus</taxon>
    </lineage>
</organism>
<name>A0A7I8DGQ2_9BACL</name>
<dbReference type="RefSeq" id="WP_200758700.1">
    <property type="nucleotide sequence ID" value="NZ_AP023366.1"/>
</dbReference>
<sequence>MRILTDENLIEAYKTAVELKLDPHFIELLMQEIKRRKLDFNINCNSA</sequence>
<dbReference type="KEGG" id="eff:skT53_30410"/>
<dbReference type="AlphaFoldDB" id="A0A7I8DGQ2"/>
<evidence type="ECO:0008006" key="3">
    <source>
        <dbReference type="Google" id="ProtNLM"/>
    </source>
</evidence>